<comment type="caution">
    <text evidence="12">The sequence shown here is derived from an EMBL/GenBank/DDBJ whole genome shotgun (WGS) entry which is preliminary data.</text>
</comment>
<dbReference type="InterPro" id="IPR055122">
    <property type="entry name" value="Med14_N"/>
</dbReference>
<feature type="domain" description="Mediator complex subunit MED14 N-terminal" evidence="11">
    <location>
        <begin position="62"/>
        <end position="250"/>
    </location>
</feature>
<dbReference type="GO" id="GO:0003712">
    <property type="term" value="F:transcription coregulator activity"/>
    <property type="evidence" value="ECO:0007669"/>
    <property type="project" value="UniProtKB-UniRule"/>
</dbReference>
<dbReference type="Pfam" id="PF08638">
    <property type="entry name" value="Med14"/>
    <property type="match status" value="1"/>
</dbReference>
<name>A0A9P8A615_MORAP</name>
<dbReference type="InterPro" id="IPR013947">
    <property type="entry name" value="Mediator_Med14"/>
</dbReference>
<evidence type="ECO:0000256" key="6">
    <source>
        <dbReference type="ARBA" id="ARBA00023163"/>
    </source>
</evidence>
<feature type="region of interest" description="Disordered" evidence="10">
    <location>
        <begin position="24"/>
        <end position="55"/>
    </location>
</feature>
<feature type="compositionally biased region" description="Pro residues" evidence="10">
    <location>
        <begin position="36"/>
        <end position="50"/>
    </location>
</feature>
<evidence type="ECO:0000259" key="11">
    <source>
        <dbReference type="Pfam" id="PF08638"/>
    </source>
</evidence>
<dbReference type="EMBL" id="JAIFTL010000122">
    <property type="protein sequence ID" value="KAG9322947.1"/>
    <property type="molecule type" value="Genomic_DNA"/>
</dbReference>
<protein>
    <recommendedName>
        <fullName evidence="3 9">Mediator of RNA polymerase II transcription subunit 14</fullName>
    </recommendedName>
    <alternativeName>
        <fullName evidence="8 9">Mediator complex subunit 14</fullName>
    </alternativeName>
</protein>
<evidence type="ECO:0000313" key="12">
    <source>
        <dbReference type="EMBL" id="KAG9322947.1"/>
    </source>
</evidence>
<comment type="subcellular location">
    <subcellularLocation>
        <location evidence="1 9">Nucleus</location>
    </subcellularLocation>
</comment>
<dbReference type="Proteomes" id="UP000717515">
    <property type="component" value="Unassembled WGS sequence"/>
</dbReference>
<keyword evidence="6 9" id="KW-0804">Transcription</keyword>
<evidence type="ECO:0000256" key="7">
    <source>
        <dbReference type="ARBA" id="ARBA00023242"/>
    </source>
</evidence>
<keyword evidence="5 9" id="KW-0010">Activator</keyword>
<dbReference type="GO" id="GO:0016592">
    <property type="term" value="C:mediator complex"/>
    <property type="evidence" value="ECO:0007669"/>
    <property type="project" value="UniProtKB-UniRule"/>
</dbReference>
<evidence type="ECO:0000256" key="5">
    <source>
        <dbReference type="ARBA" id="ARBA00023159"/>
    </source>
</evidence>
<evidence type="ECO:0000313" key="13">
    <source>
        <dbReference type="Proteomes" id="UP000717515"/>
    </source>
</evidence>
<evidence type="ECO:0000256" key="1">
    <source>
        <dbReference type="ARBA" id="ARBA00004123"/>
    </source>
</evidence>
<evidence type="ECO:0000256" key="2">
    <source>
        <dbReference type="ARBA" id="ARBA00007813"/>
    </source>
</evidence>
<organism evidence="12 13">
    <name type="scientific">Mortierella alpina</name>
    <name type="common">Oleaginous fungus</name>
    <name type="synonym">Mortierella renispora</name>
    <dbReference type="NCBI Taxonomy" id="64518"/>
    <lineage>
        <taxon>Eukaryota</taxon>
        <taxon>Fungi</taxon>
        <taxon>Fungi incertae sedis</taxon>
        <taxon>Mucoromycota</taxon>
        <taxon>Mortierellomycotina</taxon>
        <taxon>Mortierellomycetes</taxon>
        <taxon>Mortierellales</taxon>
        <taxon>Mortierellaceae</taxon>
        <taxon>Mortierella</taxon>
    </lineage>
</organism>
<evidence type="ECO:0000256" key="9">
    <source>
        <dbReference type="RuleBase" id="RU365082"/>
    </source>
</evidence>
<keyword evidence="4 9" id="KW-0805">Transcription regulation</keyword>
<comment type="function">
    <text evidence="9">Component of the Mediator complex, a coactivator involved in the regulated transcription of nearly all RNA polymerase II-dependent genes. Mediator functions as a bridge to convey information from gene-specific regulatory proteins to the basal RNA polymerase II transcription machinery. Mediator is recruited to promoters by direct interactions with regulatory proteins and serves as a scaffold for the assembly of a functional preinitiation complex with RNA polymerase II and the general transcription factors.</text>
</comment>
<evidence type="ECO:0000256" key="8">
    <source>
        <dbReference type="ARBA" id="ARBA00032007"/>
    </source>
</evidence>
<accession>A0A9P8A615</accession>
<keyword evidence="7 9" id="KW-0539">Nucleus</keyword>
<evidence type="ECO:0000256" key="3">
    <source>
        <dbReference type="ARBA" id="ARBA00019619"/>
    </source>
</evidence>
<dbReference type="GO" id="GO:0006357">
    <property type="term" value="P:regulation of transcription by RNA polymerase II"/>
    <property type="evidence" value="ECO:0007669"/>
    <property type="project" value="InterPro"/>
</dbReference>
<dbReference type="GO" id="GO:0070847">
    <property type="term" value="C:core mediator complex"/>
    <property type="evidence" value="ECO:0007669"/>
    <property type="project" value="TreeGrafter"/>
</dbReference>
<comment type="similarity">
    <text evidence="2 9">Belongs to the Mediator complex subunit 14 family.</text>
</comment>
<gene>
    <name evidence="12" type="ORF">KVV02_004323</name>
</gene>
<evidence type="ECO:0000256" key="10">
    <source>
        <dbReference type="SAM" id="MobiDB-lite"/>
    </source>
</evidence>
<evidence type="ECO:0000256" key="4">
    <source>
        <dbReference type="ARBA" id="ARBA00023015"/>
    </source>
</evidence>
<reference evidence="12" key="1">
    <citation type="submission" date="2021-07" db="EMBL/GenBank/DDBJ databases">
        <title>Draft genome of Mortierella alpina, strain LL118, isolated from an aspen leaf litter sample.</title>
        <authorList>
            <person name="Yang S."/>
            <person name="Vinatzer B.A."/>
        </authorList>
    </citation>
    <scope>NUCLEOTIDE SEQUENCE</scope>
    <source>
        <strain evidence="12">LL118</strain>
    </source>
</reference>
<dbReference type="PANTHER" id="PTHR12809">
    <property type="entry name" value="MEDIATOR COMPLEX SUBUNIT"/>
    <property type="match status" value="1"/>
</dbReference>
<proteinExistence type="inferred from homology"/>
<sequence>MAGMHSIPTSANGTLHETTLTDVKMEPNGNAKGATPPMPAPVPAPAPVPTSTPVLPDNMNGMVPLGAVIHRMTNEAFSDLSNLSEVLPSMNDQQKKLHILEYTLSKREQFIKLLVLTKWAKSAQKFQQCQNIVGFLQNENMLMQRAVGGLFETYNTFGRARVRNFDIPTAIDVLTTGTYQRLPSRIKQAYIQDDKPTGTEIAATLEKLDDVIRMRMLCDELVPPAMKYTIGKGKAKFLVPNEFEVILTVSGPGTPQEIPWRIVGLKILVKPVGGSFQGLETSLNEGQLRAIVSFAQKELDSHILQGNPSLATVSSTENRTVPANQALLRLYDYLHMLSLHLLIELVCTQANNLLRSGWTDRLRVEMNPARSVVRLVYWNNGFVPQPAQPQPSAPVVKRRTSTPLITLPSALGRDAGPAAGQHEHYLEIRIEEYRGPATQIPEGLAGALVDSKLLGYPKASIKVVWSQVVKDIVKEDETKNVLELDPSSLNIERLLLTAVNMHAGQVIQGFHDRLRSHIENMATVAENMDGAHFSNDDVKLETLDVGEDHPAGAKATSGPQALLVRLKADRWVRIRIDVRTGRVVVREVGKTGEGDDREFMEANDAALSAHDTPTAVITAFQIRLNENASSIVDALVSLRFSMAMVELETMSVSLGLQPYRRIALGMQDLLRFGTGIQQILFLQYPQHARHYLVIGVMEQKFYTWLIEVAPADKEVGGIWLTLKSISPVYWQGLKRARKDTDEISASRELLKKRKSVQFDLEGDVSEEPQNVDGVTIDQDVLLKLEANCRARICLNEVEAQLRAHGIRYRQLRIGKRKDISPPEDSRPAHSTMASRIPMLCLESSSISSGMTDGLFQSVGAKLTGWWNSQPETCNFVVQAILMPDIIPATVDSGRLDSCVYYNAKIGMLSFSYKTRGEFIQQFKNDWETIVRMLRIICQLHAPTLSNPHIRLRVCHLHHVQLEYNGLYTITLKWVPASNTEKRSTMGIVAPIAPRFRQGQYEVSLSEVEPGKGRCLNPHRRMKSFLQDMFNRESDLHSLMNIILQTCSVLEVLDRLEDSVKEDSMGMKMLSVVPRSAHHVRVVYGSKYALDIKAYNRTHLSMFDASFPTESYSASLPPPPAPSVAPGLVQASRIIPPTTKGHLHYGPIPNLQTIISSIDIDKEDDEYNVLQSQIAAGYTVGGDASLATTTSVLKNIQFSGNTSQTASAAEARVTRRDPQDDVYQIMPLQNGLVCSRSASGRVLYRIAKHIETLL</sequence>
<dbReference type="AlphaFoldDB" id="A0A9P8A615"/>
<comment type="subunit">
    <text evidence="9">Component of the Mediator complex.</text>
</comment>
<dbReference type="PANTHER" id="PTHR12809:SF2">
    <property type="entry name" value="MEDIATOR OF RNA POLYMERASE II TRANSCRIPTION SUBUNIT 14"/>
    <property type="match status" value="1"/>
</dbReference>